<feature type="region of interest" description="Disordered" evidence="1">
    <location>
        <begin position="41"/>
        <end position="64"/>
    </location>
</feature>
<dbReference type="Gene3D" id="1.10.150.280">
    <property type="entry name" value="AF1531-like domain"/>
    <property type="match status" value="1"/>
</dbReference>
<dbReference type="RefSeq" id="WP_057768670.1">
    <property type="nucleotide sequence ID" value="NZ_JQAT01000001.1"/>
</dbReference>
<dbReference type="InterPro" id="IPR003583">
    <property type="entry name" value="Hlx-hairpin-Hlx_DNA-bd_motif"/>
</dbReference>
<dbReference type="EMBL" id="JQAT01000001">
    <property type="protein sequence ID" value="KRN29398.1"/>
    <property type="molecule type" value="Genomic_DNA"/>
</dbReference>
<dbReference type="NCBIfam" id="TIGR00426">
    <property type="entry name" value="competence protein ComEA helix-hairpin-helix repeat region"/>
    <property type="match status" value="1"/>
</dbReference>
<feature type="domain" description="Helix-hairpin-helix DNA-binding motif class 1" evidence="3">
    <location>
        <begin position="207"/>
        <end position="226"/>
    </location>
</feature>
<dbReference type="PANTHER" id="PTHR21180">
    <property type="entry name" value="ENDONUCLEASE/EXONUCLEASE/PHOSPHATASE FAMILY DOMAIN-CONTAINING PROTEIN 1"/>
    <property type="match status" value="1"/>
</dbReference>
<dbReference type="GO" id="GO:0003677">
    <property type="term" value="F:DNA binding"/>
    <property type="evidence" value="ECO:0007669"/>
    <property type="project" value="InterPro"/>
</dbReference>
<evidence type="ECO:0000313" key="4">
    <source>
        <dbReference type="EMBL" id="KRN29398.1"/>
    </source>
</evidence>
<dbReference type="Pfam" id="PF10531">
    <property type="entry name" value="SLBB"/>
    <property type="match status" value="1"/>
</dbReference>
<dbReference type="InterPro" id="IPR004509">
    <property type="entry name" value="Competence_ComEA_HhH"/>
</dbReference>
<organism evidence="5 6">
    <name type="scientific">Lactobacillus selangorensis</name>
    <dbReference type="NCBI Taxonomy" id="81857"/>
    <lineage>
        <taxon>Bacteria</taxon>
        <taxon>Bacillati</taxon>
        <taxon>Bacillota</taxon>
        <taxon>Bacilli</taxon>
        <taxon>Lactobacillales</taxon>
        <taxon>Lactobacillaceae</taxon>
        <taxon>Lactobacillus</taxon>
    </lineage>
</organism>
<dbReference type="Proteomes" id="UP000051645">
    <property type="component" value="Unassembled WGS sequence"/>
</dbReference>
<dbReference type="GO" id="GO:0015627">
    <property type="term" value="C:type II protein secretion system complex"/>
    <property type="evidence" value="ECO:0007669"/>
    <property type="project" value="TreeGrafter"/>
</dbReference>
<dbReference type="EMBL" id="JQAZ01000001">
    <property type="protein sequence ID" value="KRN34073.1"/>
    <property type="molecule type" value="Genomic_DNA"/>
</dbReference>
<comment type="caution">
    <text evidence="5">The sequence shown here is derived from an EMBL/GenBank/DDBJ whole genome shotgun (WGS) entry which is preliminary data.</text>
</comment>
<dbReference type="AlphaFoldDB" id="A0A0R2FZV2"/>
<evidence type="ECO:0000313" key="7">
    <source>
        <dbReference type="Proteomes" id="UP000051751"/>
    </source>
</evidence>
<name>A0A0R2FZV2_9LACO</name>
<dbReference type="PATRIC" id="fig|81857.3.peg.288"/>
<dbReference type="GO" id="GO:0015628">
    <property type="term" value="P:protein secretion by the type II secretion system"/>
    <property type="evidence" value="ECO:0007669"/>
    <property type="project" value="TreeGrafter"/>
</dbReference>
<feature type="domain" description="Helix-hairpin-helix DNA-binding motif class 1" evidence="3">
    <location>
        <begin position="177"/>
        <end position="196"/>
    </location>
</feature>
<reference evidence="6 7" key="1">
    <citation type="journal article" date="2015" name="Genome Announc.">
        <title>Expanding the biotechnology potential of lactobacilli through comparative genomics of 213 strains and associated genera.</title>
        <authorList>
            <person name="Sun Z."/>
            <person name="Harris H.M."/>
            <person name="McCann A."/>
            <person name="Guo C."/>
            <person name="Argimon S."/>
            <person name="Zhang W."/>
            <person name="Yang X."/>
            <person name="Jeffery I.B."/>
            <person name="Cooney J.C."/>
            <person name="Kagawa T.F."/>
            <person name="Liu W."/>
            <person name="Song Y."/>
            <person name="Salvetti E."/>
            <person name="Wrobel A."/>
            <person name="Rasinkangas P."/>
            <person name="Parkhill J."/>
            <person name="Rea M.C."/>
            <person name="O'Sullivan O."/>
            <person name="Ritari J."/>
            <person name="Douillard F.P."/>
            <person name="Paul Ross R."/>
            <person name="Yang R."/>
            <person name="Briner A.E."/>
            <person name="Felis G.E."/>
            <person name="de Vos W.M."/>
            <person name="Barrangou R."/>
            <person name="Klaenhammer T.R."/>
            <person name="Caufield P.W."/>
            <person name="Cui Y."/>
            <person name="Zhang H."/>
            <person name="O'Toole P.W."/>
        </authorList>
    </citation>
    <scope>NUCLEOTIDE SEQUENCE [LARGE SCALE GENOMIC DNA]</scope>
    <source>
        <strain evidence="4 7">ATCC BAA-66</strain>
        <strain evidence="5 6">DSM 13344</strain>
    </source>
</reference>
<dbReference type="GO" id="GO:0006281">
    <property type="term" value="P:DNA repair"/>
    <property type="evidence" value="ECO:0007669"/>
    <property type="project" value="InterPro"/>
</dbReference>
<evidence type="ECO:0000256" key="2">
    <source>
        <dbReference type="SAM" id="Phobius"/>
    </source>
</evidence>
<evidence type="ECO:0000256" key="1">
    <source>
        <dbReference type="SAM" id="MobiDB-lite"/>
    </source>
</evidence>
<keyword evidence="6" id="KW-1185">Reference proteome</keyword>
<dbReference type="Proteomes" id="UP000051751">
    <property type="component" value="Unassembled WGS sequence"/>
</dbReference>
<evidence type="ECO:0000313" key="5">
    <source>
        <dbReference type="EMBL" id="KRN34073.1"/>
    </source>
</evidence>
<keyword evidence="2" id="KW-1133">Transmembrane helix</keyword>
<dbReference type="SUPFAM" id="SSF47781">
    <property type="entry name" value="RuvA domain 2-like"/>
    <property type="match status" value="1"/>
</dbReference>
<dbReference type="STRING" id="81857.IV38_GL000282"/>
<accession>A0A0R2FZV2</accession>
<dbReference type="SMART" id="SM00278">
    <property type="entry name" value="HhH1"/>
    <property type="match status" value="2"/>
</dbReference>
<dbReference type="Gene3D" id="3.10.560.10">
    <property type="entry name" value="Outer membrane lipoprotein wza domain like"/>
    <property type="match status" value="1"/>
</dbReference>
<dbReference type="InterPro" id="IPR051675">
    <property type="entry name" value="Endo/Exo/Phosphatase_dom_1"/>
</dbReference>
<evidence type="ECO:0000313" key="6">
    <source>
        <dbReference type="Proteomes" id="UP000051645"/>
    </source>
</evidence>
<protein>
    <recommendedName>
        <fullName evidence="3">Helix-hairpin-helix DNA-binding motif class 1 domain-containing protein</fullName>
    </recommendedName>
</protein>
<dbReference type="Pfam" id="PF12836">
    <property type="entry name" value="HHH_3"/>
    <property type="match status" value="1"/>
</dbReference>
<keyword evidence="2" id="KW-0472">Membrane</keyword>
<evidence type="ECO:0000259" key="3">
    <source>
        <dbReference type="SMART" id="SM00278"/>
    </source>
</evidence>
<sequence>MERQEIVQKIRQYWYVGVIVLLAGVILWGWQSQHRQQLQNKNQTAMTSSQVETPSAEKAAVSSSQEVKRITHGFVELKGAVAKPGIYQITANSRLFDVVTEAGGYLENADTTQMNGAQKLTDQDYIYIPQKGEAVQAASPTAGTTDTAVATATTGTAADSASDGSGTKVNLNQADASALQQLNGIGPKKAEQIVAYREEQGSFATIEDLQKVSGIGAKTFESLKDHITV</sequence>
<feature type="transmembrane region" description="Helical" evidence="2">
    <location>
        <begin position="12"/>
        <end position="30"/>
    </location>
</feature>
<proteinExistence type="predicted"/>
<keyword evidence="2" id="KW-0812">Transmembrane</keyword>
<dbReference type="InterPro" id="IPR010994">
    <property type="entry name" value="RuvA_2-like"/>
</dbReference>
<gene>
    <name evidence="4" type="ORF">IV38_GL000282</name>
    <name evidence="5" type="ORF">IV40_GL000387</name>
</gene>
<dbReference type="PANTHER" id="PTHR21180:SF32">
    <property type="entry name" value="ENDONUCLEASE_EXONUCLEASE_PHOSPHATASE FAMILY DOMAIN-CONTAINING PROTEIN 1"/>
    <property type="match status" value="1"/>
</dbReference>
<feature type="compositionally biased region" description="Polar residues" evidence="1">
    <location>
        <begin position="41"/>
        <end position="53"/>
    </location>
</feature>
<dbReference type="InterPro" id="IPR019554">
    <property type="entry name" value="Soluble_ligand-bd"/>
</dbReference>
<dbReference type="OrthoDB" id="9790239at2"/>